<feature type="signal peptide" evidence="2">
    <location>
        <begin position="1"/>
        <end position="19"/>
    </location>
</feature>
<evidence type="ECO:0000256" key="2">
    <source>
        <dbReference type="SAM" id="SignalP"/>
    </source>
</evidence>
<keyword evidence="4" id="KW-0418">Kinase</keyword>
<reference evidence="4 5" key="1">
    <citation type="submission" date="2021-03" db="EMBL/GenBank/DDBJ databases">
        <title>novel species isolated from a fishpond in China.</title>
        <authorList>
            <person name="Lu H."/>
            <person name="Cai Z."/>
        </authorList>
    </citation>
    <scope>NUCLEOTIDE SEQUENCE [LARGE SCALE GENOMIC DNA]</scope>
    <source>
        <strain evidence="4 5">YJ13C</strain>
    </source>
</reference>
<dbReference type="Gene3D" id="3.30.565.10">
    <property type="entry name" value="Histidine kinase-like ATPase, C-terminal domain"/>
    <property type="match status" value="1"/>
</dbReference>
<accession>A0ABS3CI95</accession>
<comment type="caution">
    <text evidence="4">The sequence shown here is derived from an EMBL/GenBank/DDBJ whole genome shotgun (WGS) entry which is preliminary data.</text>
</comment>
<evidence type="ECO:0000256" key="1">
    <source>
        <dbReference type="SAM" id="Phobius"/>
    </source>
</evidence>
<organism evidence="4 5">
    <name type="scientific">Algoriphagus pacificus</name>
    <dbReference type="NCBI Taxonomy" id="2811234"/>
    <lineage>
        <taxon>Bacteria</taxon>
        <taxon>Pseudomonadati</taxon>
        <taxon>Bacteroidota</taxon>
        <taxon>Cytophagia</taxon>
        <taxon>Cytophagales</taxon>
        <taxon>Cyclobacteriaceae</taxon>
        <taxon>Algoriphagus</taxon>
    </lineage>
</organism>
<dbReference type="InterPro" id="IPR050640">
    <property type="entry name" value="Bact_2-comp_sensor_kinase"/>
</dbReference>
<dbReference type="EMBL" id="JAFKCU010000003">
    <property type="protein sequence ID" value="MBN7816767.1"/>
    <property type="molecule type" value="Genomic_DNA"/>
</dbReference>
<dbReference type="Pfam" id="PF06580">
    <property type="entry name" value="His_kinase"/>
    <property type="match status" value="1"/>
</dbReference>
<keyword evidence="1" id="KW-0472">Membrane</keyword>
<feature type="transmembrane region" description="Helical" evidence="1">
    <location>
        <begin position="273"/>
        <end position="293"/>
    </location>
</feature>
<name>A0ABS3CI95_9BACT</name>
<feature type="domain" description="Signal transduction histidine kinase internal region" evidence="3">
    <location>
        <begin position="313"/>
        <end position="390"/>
    </location>
</feature>
<keyword evidence="5" id="KW-1185">Reference proteome</keyword>
<keyword evidence="4" id="KW-0808">Transferase</keyword>
<evidence type="ECO:0000259" key="3">
    <source>
        <dbReference type="Pfam" id="PF06580"/>
    </source>
</evidence>
<feature type="chain" id="PRO_5046070984" evidence="2">
    <location>
        <begin position="20"/>
        <end position="505"/>
    </location>
</feature>
<proteinExistence type="predicted"/>
<dbReference type="PANTHER" id="PTHR34220">
    <property type="entry name" value="SENSOR HISTIDINE KINASE YPDA"/>
    <property type="match status" value="1"/>
</dbReference>
<keyword evidence="2" id="KW-0732">Signal</keyword>
<sequence>MKKLIFSIYLLLLAFNLQAQLHFVEKGNLKVGIRVYKDQTEYPIDSLCDGFEPETNLPINLIIPEGSSVGFNTDSIQSTDIALVLNNKVQYINRPKSKMNGFSMSSSPGSEQSYKFIDERVGDTLTISWKVGYATLELSDLYPAEYFSNFVAYQFQNIFESYPDSSQYNWAGVEYIHELNERGIPVDPEFPYEDNGLYFVIDQLTEDAKVQLIGFHQEPQVYDPENPFSLFLYEDLPAGNYTFYVQPFEGAPEEISLRYSFTILKPWWLETPAIIGGTLIFAILLGSIFFIGYRNRQKKQQQQLEWSKQLSEAELKAIRAQLNPHFLFNALNSIQNLVSQQKNDTANTYISKLSKLLRKVLASSDSQFHELEEELDLIKVYLELEQLRFSFSSHINVAENVSKSALVPVMLLQPYVENAVKHGVSALGKAGIIQIEIKQSNNTLEIDILDNGPGLSKPNSDSTGLILGEERMHYLNKLYDGDASVELRNRTDSNGVLVKIKLPLE</sequence>
<dbReference type="PANTHER" id="PTHR34220:SF7">
    <property type="entry name" value="SENSOR HISTIDINE KINASE YPDA"/>
    <property type="match status" value="1"/>
</dbReference>
<dbReference type="RefSeq" id="WP_206587433.1">
    <property type="nucleotide sequence ID" value="NZ_JAFKCU010000003.1"/>
</dbReference>
<keyword evidence="1" id="KW-1133">Transmembrane helix</keyword>
<keyword evidence="1" id="KW-0812">Transmembrane</keyword>
<evidence type="ECO:0000313" key="4">
    <source>
        <dbReference type="EMBL" id="MBN7816767.1"/>
    </source>
</evidence>
<dbReference type="Proteomes" id="UP000664480">
    <property type="component" value="Unassembled WGS sequence"/>
</dbReference>
<dbReference type="SUPFAM" id="SSF55874">
    <property type="entry name" value="ATPase domain of HSP90 chaperone/DNA topoisomerase II/histidine kinase"/>
    <property type="match status" value="1"/>
</dbReference>
<dbReference type="InterPro" id="IPR010559">
    <property type="entry name" value="Sig_transdc_His_kin_internal"/>
</dbReference>
<dbReference type="InterPro" id="IPR036890">
    <property type="entry name" value="HATPase_C_sf"/>
</dbReference>
<gene>
    <name evidence="4" type="ORF">J0A69_15065</name>
</gene>
<evidence type="ECO:0000313" key="5">
    <source>
        <dbReference type="Proteomes" id="UP000664480"/>
    </source>
</evidence>
<dbReference type="GO" id="GO:0016301">
    <property type="term" value="F:kinase activity"/>
    <property type="evidence" value="ECO:0007669"/>
    <property type="project" value="UniProtKB-KW"/>
</dbReference>
<dbReference type="InterPro" id="IPR013783">
    <property type="entry name" value="Ig-like_fold"/>
</dbReference>
<protein>
    <submittedName>
        <fullName evidence="4">Histidine kinase</fullName>
    </submittedName>
</protein>
<dbReference type="Gene3D" id="2.60.40.10">
    <property type="entry name" value="Immunoglobulins"/>
    <property type="match status" value="1"/>
</dbReference>